<comment type="caution">
    <text evidence="1">The sequence shown here is derived from an EMBL/GenBank/DDBJ whole genome shotgun (WGS) entry which is preliminary data.</text>
</comment>
<accession>A0A8H7ZT69</accession>
<evidence type="ECO:0000313" key="1">
    <source>
        <dbReference type="EMBL" id="KAG5459148.1"/>
    </source>
</evidence>
<dbReference type="OrthoDB" id="407410at2759"/>
<name>A0A8H7ZT69_9FUNG</name>
<dbReference type="EMBL" id="JAEFCI010007296">
    <property type="protein sequence ID" value="KAG5459148.1"/>
    <property type="molecule type" value="Genomic_DNA"/>
</dbReference>
<organism evidence="1 2">
    <name type="scientific">Olpidium bornovanus</name>
    <dbReference type="NCBI Taxonomy" id="278681"/>
    <lineage>
        <taxon>Eukaryota</taxon>
        <taxon>Fungi</taxon>
        <taxon>Fungi incertae sedis</taxon>
        <taxon>Olpidiomycota</taxon>
        <taxon>Olpidiomycotina</taxon>
        <taxon>Olpidiomycetes</taxon>
        <taxon>Olpidiales</taxon>
        <taxon>Olpidiaceae</taxon>
        <taxon>Olpidium</taxon>
    </lineage>
</organism>
<gene>
    <name evidence="1" type="ORF">BJ554DRAFT_486</name>
</gene>
<dbReference type="PANTHER" id="PTHR13520">
    <property type="entry name" value="RAD50-INTERACTING PROTEIN 1 RINT-1"/>
    <property type="match status" value="1"/>
</dbReference>
<dbReference type="Proteomes" id="UP000673691">
    <property type="component" value="Unassembled WGS sequence"/>
</dbReference>
<protein>
    <submittedName>
        <fullName evidence="1">RINT-1/TIP-20</fullName>
    </submittedName>
</protein>
<dbReference type="GO" id="GO:0060628">
    <property type="term" value="P:regulation of ER to Golgi vesicle-mediated transport"/>
    <property type="evidence" value="ECO:0007669"/>
    <property type="project" value="TreeGrafter"/>
</dbReference>
<keyword evidence="2" id="KW-1185">Reference proteome</keyword>
<dbReference type="Pfam" id="PF04437">
    <property type="entry name" value="RINT1_TIP1"/>
    <property type="match status" value="1"/>
</dbReference>
<evidence type="ECO:0000313" key="2">
    <source>
        <dbReference type="Proteomes" id="UP000673691"/>
    </source>
</evidence>
<dbReference type="InterPro" id="IPR007528">
    <property type="entry name" value="RINT1_Tip20"/>
</dbReference>
<dbReference type="PANTHER" id="PTHR13520:SF0">
    <property type="entry name" value="RAD50-INTERACTING PROTEIN 1"/>
    <property type="match status" value="1"/>
</dbReference>
<dbReference type="GO" id="GO:0006890">
    <property type="term" value="P:retrograde vesicle-mediated transport, Golgi to endoplasmic reticulum"/>
    <property type="evidence" value="ECO:0007669"/>
    <property type="project" value="InterPro"/>
</dbReference>
<dbReference type="AlphaFoldDB" id="A0A8H7ZT69"/>
<proteinExistence type="predicted"/>
<reference evidence="1 2" key="1">
    <citation type="journal article" name="Sci. Rep.">
        <title>Genome-scale phylogenetic analyses confirm Olpidium as the closest living zoosporic fungus to the non-flagellated, terrestrial fungi.</title>
        <authorList>
            <person name="Chang Y."/>
            <person name="Rochon D."/>
            <person name="Sekimoto S."/>
            <person name="Wang Y."/>
            <person name="Chovatia M."/>
            <person name="Sandor L."/>
            <person name="Salamov A."/>
            <person name="Grigoriev I.V."/>
            <person name="Stajich J.E."/>
            <person name="Spatafora J.W."/>
        </authorList>
    </citation>
    <scope>NUCLEOTIDE SEQUENCE [LARGE SCALE GENOMIC DNA]</scope>
    <source>
        <strain evidence="1">S191</strain>
    </source>
</reference>
<sequence length="181" mass="20136">MTEAYRFDEAIRNDYLYLDPAAGAEWPGTLEVLAGNQEVFDAFLRTEKEFALHKFAEIVEADDAWTIIDEEGGDDDDSRPTHSADRVCILVAAVTEKYPQVSRKAHRIRLFVSLQVAILERYCDAMQKIVDVHGRSGVALTEAASVRLCAVLCSALHVASVLKEWSEDVVRCHTGAADIRP</sequence>
<dbReference type="PROSITE" id="PS51386">
    <property type="entry name" value="RINT1_TIP20"/>
    <property type="match status" value="1"/>
</dbReference>
<dbReference type="GO" id="GO:0006888">
    <property type="term" value="P:endoplasmic reticulum to Golgi vesicle-mediated transport"/>
    <property type="evidence" value="ECO:0007669"/>
    <property type="project" value="InterPro"/>
</dbReference>
<dbReference type="GO" id="GO:0070939">
    <property type="term" value="C:Dsl1/NZR complex"/>
    <property type="evidence" value="ECO:0007669"/>
    <property type="project" value="InterPro"/>
</dbReference>